<feature type="compositionally biased region" description="Basic and acidic residues" evidence="1">
    <location>
        <begin position="209"/>
        <end position="223"/>
    </location>
</feature>
<dbReference type="EMBL" id="JAFIRN010000005">
    <property type="protein sequence ID" value="KAG5849652.1"/>
    <property type="molecule type" value="Genomic_DNA"/>
</dbReference>
<dbReference type="AlphaFoldDB" id="A0A9D3MKQ1"/>
<name>A0A9D3MKQ1_ANGAN</name>
<reference evidence="2" key="1">
    <citation type="submission" date="2021-01" db="EMBL/GenBank/DDBJ databases">
        <title>A chromosome-scale assembly of European eel, Anguilla anguilla.</title>
        <authorList>
            <person name="Henkel C."/>
            <person name="Jong-Raadsen S.A."/>
            <person name="Dufour S."/>
            <person name="Weltzien F.-A."/>
            <person name="Palstra A.P."/>
            <person name="Pelster B."/>
            <person name="Spaink H.P."/>
            <person name="Van Den Thillart G.E."/>
            <person name="Jansen H."/>
            <person name="Zahm M."/>
            <person name="Klopp C."/>
            <person name="Cedric C."/>
            <person name="Louis A."/>
            <person name="Berthelot C."/>
            <person name="Parey E."/>
            <person name="Roest Crollius H."/>
            <person name="Montfort J."/>
            <person name="Robinson-Rechavi M."/>
            <person name="Bucao C."/>
            <person name="Bouchez O."/>
            <person name="Gislard M."/>
            <person name="Lluch J."/>
            <person name="Milhes M."/>
            <person name="Lampietro C."/>
            <person name="Lopez Roques C."/>
            <person name="Donnadieu C."/>
            <person name="Braasch I."/>
            <person name="Desvignes T."/>
            <person name="Postlethwait J."/>
            <person name="Bobe J."/>
            <person name="Guiguen Y."/>
            <person name="Dirks R."/>
        </authorList>
    </citation>
    <scope>NUCLEOTIDE SEQUENCE</scope>
    <source>
        <strain evidence="2">Tag_6206</strain>
        <tissue evidence="2">Liver</tissue>
    </source>
</reference>
<accession>A0A9D3MKQ1</accession>
<protein>
    <submittedName>
        <fullName evidence="2">Uncharacterized protein</fullName>
    </submittedName>
</protein>
<evidence type="ECO:0000313" key="3">
    <source>
        <dbReference type="Proteomes" id="UP001044222"/>
    </source>
</evidence>
<evidence type="ECO:0000256" key="1">
    <source>
        <dbReference type="SAM" id="MobiDB-lite"/>
    </source>
</evidence>
<feature type="region of interest" description="Disordered" evidence="1">
    <location>
        <begin position="209"/>
        <end position="238"/>
    </location>
</feature>
<feature type="region of interest" description="Disordered" evidence="1">
    <location>
        <begin position="26"/>
        <end position="46"/>
    </location>
</feature>
<keyword evidence="3" id="KW-1185">Reference proteome</keyword>
<sequence>MTGHTEKVLAAGQNSSFIAHMPISAQAGGTGEQSKSHAEKVKNSANTGSNVDIRVLSEATSTKVVILTEGKDGKLTKMQEMNPSTDDASQTVTLVYRPKSDQHPDGHYDVQINNKTVSVENGDLYHAMARGMKPDSSHDDIASAATDLRSKEAEVLTEKPSQWEPFLQREKWIEDLTVATWFKSEGAAESQDQIKQNKKKLWNIMKEESEKVKGQSNVKDKKGTGKITNGDKQPSKNSILKAGHFNTGSKLSKAMFEVATDASEHAKCKLPVVYAPHERHNKLSTVESPELKTLLAKTISKDDVEGTFKLTIIGAMPTFMMERKFQNEDMSLTRLDAFEDSFPEHATEMVNTWFKLLESKTDLMNQDTAERLRHWINTEGYLDPNDPYRKQVTM</sequence>
<dbReference type="Proteomes" id="UP001044222">
    <property type="component" value="Unassembled WGS sequence"/>
</dbReference>
<proteinExistence type="predicted"/>
<evidence type="ECO:0000313" key="2">
    <source>
        <dbReference type="EMBL" id="KAG5849652.1"/>
    </source>
</evidence>
<comment type="caution">
    <text evidence="2">The sequence shown here is derived from an EMBL/GenBank/DDBJ whole genome shotgun (WGS) entry which is preliminary data.</text>
</comment>
<organism evidence="2 3">
    <name type="scientific">Anguilla anguilla</name>
    <name type="common">European freshwater eel</name>
    <name type="synonym">Muraena anguilla</name>
    <dbReference type="NCBI Taxonomy" id="7936"/>
    <lineage>
        <taxon>Eukaryota</taxon>
        <taxon>Metazoa</taxon>
        <taxon>Chordata</taxon>
        <taxon>Craniata</taxon>
        <taxon>Vertebrata</taxon>
        <taxon>Euteleostomi</taxon>
        <taxon>Actinopterygii</taxon>
        <taxon>Neopterygii</taxon>
        <taxon>Teleostei</taxon>
        <taxon>Anguilliformes</taxon>
        <taxon>Anguillidae</taxon>
        <taxon>Anguilla</taxon>
    </lineage>
</organism>
<feature type="compositionally biased region" description="Polar residues" evidence="1">
    <location>
        <begin position="226"/>
        <end position="238"/>
    </location>
</feature>
<gene>
    <name evidence="2" type="ORF">ANANG_G00113190</name>
</gene>